<dbReference type="InterPro" id="IPR000150">
    <property type="entry name" value="Cof"/>
</dbReference>
<dbReference type="SUPFAM" id="SSF56784">
    <property type="entry name" value="HAD-like"/>
    <property type="match status" value="1"/>
</dbReference>
<dbReference type="EMBL" id="JAOQKC010000018">
    <property type="protein sequence ID" value="MCU6697754.1"/>
    <property type="molecule type" value="Genomic_DNA"/>
</dbReference>
<dbReference type="NCBIfam" id="TIGR00099">
    <property type="entry name" value="Cof-subfamily"/>
    <property type="match status" value="1"/>
</dbReference>
<dbReference type="RefSeq" id="WP_158364421.1">
    <property type="nucleotide sequence ID" value="NZ_JAOQKC010000018.1"/>
</dbReference>
<dbReference type="Pfam" id="PF08282">
    <property type="entry name" value="Hydrolase_3"/>
    <property type="match status" value="1"/>
</dbReference>
<protein>
    <submittedName>
        <fullName evidence="1">Cof-type HAD-IIB family hydrolase</fullName>
    </submittedName>
</protein>
<evidence type="ECO:0000313" key="1">
    <source>
        <dbReference type="EMBL" id="MCU6697754.1"/>
    </source>
</evidence>
<dbReference type="PANTHER" id="PTHR10000:SF8">
    <property type="entry name" value="HAD SUPERFAMILY HYDROLASE-LIKE, TYPE 3"/>
    <property type="match status" value="1"/>
</dbReference>
<dbReference type="PANTHER" id="PTHR10000">
    <property type="entry name" value="PHOSPHOSERINE PHOSPHATASE"/>
    <property type="match status" value="1"/>
</dbReference>
<proteinExistence type="predicted"/>
<keyword evidence="2" id="KW-1185">Reference proteome</keyword>
<comment type="caution">
    <text evidence="1">The sequence shown here is derived from an EMBL/GenBank/DDBJ whole genome shotgun (WGS) entry which is preliminary data.</text>
</comment>
<evidence type="ECO:0000313" key="2">
    <source>
        <dbReference type="Proteomes" id="UP001652461"/>
    </source>
</evidence>
<organism evidence="1 2">
    <name type="scientific">Laedolimicola ammoniilytica</name>
    <dbReference type="NCBI Taxonomy" id="2981771"/>
    <lineage>
        <taxon>Bacteria</taxon>
        <taxon>Bacillati</taxon>
        <taxon>Bacillota</taxon>
        <taxon>Clostridia</taxon>
        <taxon>Lachnospirales</taxon>
        <taxon>Lachnospiraceae</taxon>
        <taxon>Laedolimicola</taxon>
    </lineage>
</organism>
<dbReference type="GO" id="GO:0016787">
    <property type="term" value="F:hydrolase activity"/>
    <property type="evidence" value="ECO:0007669"/>
    <property type="project" value="UniProtKB-KW"/>
</dbReference>
<dbReference type="SFLD" id="SFLDG01140">
    <property type="entry name" value="C2.B:_Phosphomannomutase_and_P"/>
    <property type="match status" value="1"/>
</dbReference>
<keyword evidence="1" id="KW-0378">Hydrolase</keyword>
<dbReference type="NCBIfam" id="TIGR01484">
    <property type="entry name" value="HAD-SF-IIB"/>
    <property type="match status" value="1"/>
</dbReference>
<dbReference type="CDD" id="cd07516">
    <property type="entry name" value="HAD_Pase"/>
    <property type="match status" value="1"/>
</dbReference>
<dbReference type="Gene3D" id="3.40.50.1000">
    <property type="entry name" value="HAD superfamily/HAD-like"/>
    <property type="match status" value="1"/>
</dbReference>
<dbReference type="InterPro" id="IPR006379">
    <property type="entry name" value="HAD-SF_hydro_IIB"/>
</dbReference>
<dbReference type="InterPro" id="IPR023214">
    <property type="entry name" value="HAD_sf"/>
</dbReference>
<dbReference type="SFLD" id="SFLDS00003">
    <property type="entry name" value="Haloacid_Dehalogenase"/>
    <property type="match status" value="1"/>
</dbReference>
<dbReference type="Proteomes" id="UP001652461">
    <property type="component" value="Unassembled WGS sequence"/>
</dbReference>
<gene>
    <name evidence="1" type="ORF">OCV63_12740</name>
</gene>
<dbReference type="InterPro" id="IPR036412">
    <property type="entry name" value="HAD-like_sf"/>
</dbReference>
<reference evidence="1 2" key="1">
    <citation type="journal article" date="2021" name="ISME Commun">
        <title>Automated analysis of genomic sequences facilitates high-throughput and comprehensive description of bacteria.</title>
        <authorList>
            <person name="Hitch T.C.A."/>
        </authorList>
    </citation>
    <scope>NUCLEOTIDE SEQUENCE [LARGE SCALE GENOMIC DNA]</scope>
    <source>
        <strain evidence="1 2">Sanger_04</strain>
    </source>
</reference>
<name>A0ABT2RZJ5_9FIRM</name>
<dbReference type="Gene3D" id="3.30.1240.10">
    <property type="match status" value="1"/>
</dbReference>
<accession>A0ABT2RZJ5</accession>
<sequence length="272" mass="31161">MEKKILFVDLDGTLLDDNKDITPGNLEAIQKAADQGHAVVITTGRPLYSTIFQLEKLHMDKPGCYAITSNGALIYDAYTRETIFQTGVDRSYIREAFDEAYKFGLHPQTYSDHGVLCEREDPEIQYYAKSTLVTYEVLEDVTKAITWDPIKLLFIDLHDREKLEKFREHMVPWSKAHHIDMFFSCDQYLEFLPEGINKGSGIRWLCNYLNVPIENTLAAGDAENDIAMLQAVKTPCVMKNARPEMYPYGVYITENDNNHSGIAEIIQKFMLD</sequence>